<dbReference type="GO" id="GO:0009279">
    <property type="term" value="C:cell outer membrane"/>
    <property type="evidence" value="ECO:0007669"/>
    <property type="project" value="UniProtKB-SubCell"/>
</dbReference>
<evidence type="ECO:0000313" key="12">
    <source>
        <dbReference type="EMBL" id="SFF89453.1"/>
    </source>
</evidence>
<accession>A0A1I2MDB2</accession>
<dbReference type="InterPro" id="IPR037066">
    <property type="entry name" value="Plug_dom_sf"/>
</dbReference>
<dbReference type="InterPro" id="IPR000531">
    <property type="entry name" value="Beta-barrel_TonB"/>
</dbReference>
<evidence type="ECO:0000256" key="5">
    <source>
        <dbReference type="ARBA" id="ARBA00023077"/>
    </source>
</evidence>
<dbReference type="InterPro" id="IPR012910">
    <property type="entry name" value="Plug_dom"/>
</dbReference>
<keyword evidence="7 8" id="KW-0998">Cell outer membrane</keyword>
<feature type="domain" description="TonB-dependent receptor-like beta-barrel" evidence="10">
    <location>
        <begin position="278"/>
        <end position="720"/>
    </location>
</feature>
<dbReference type="PROSITE" id="PS52016">
    <property type="entry name" value="TONB_DEPENDENT_REC_3"/>
    <property type="match status" value="1"/>
</dbReference>
<evidence type="ECO:0000256" key="4">
    <source>
        <dbReference type="ARBA" id="ARBA00022692"/>
    </source>
</evidence>
<evidence type="ECO:0000256" key="9">
    <source>
        <dbReference type="RuleBase" id="RU003357"/>
    </source>
</evidence>
<evidence type="ECO:0000256" key="3">
    <source>
        <dbReference type="ARBA" id="ARBA00022452"/>
    </source>
</evidence>
<keyword evidence="5 9" id="KW-0798">TonB box</keyword>
<dbReference type="RefSeq" id="WP_093921750.1">
    <property type="nucleotide sequence ID" value="NZ_FONW01000020.1"/>
</dbReference>
<dbReference type="InterPro" id="IPR036942">
    <property type="entry name" value="Beta-barrel_TonB_sf"/>
</dbReference>
<evidence type="ECO:0000256" key="2">
    <source>
        <dbReference type="ARBA" id="ARBA00022448"/>
    </source>
</evidence>
<evidence type="ECO:0000256" key="8">
    <source>
        <dbReference type="PROSITE-ProRule" id="PRU01360"/>
    </source>
</evidence>
<evidence type="ECO:0000259" key="10">
    <source>
        <dbReference type="Pfam" id="PF00593"/>
    </source>
</evidence>
<dbReference type="AlphaFoldDB" id="A0A1I2MDB2"/>
<dbReference type="PANTHER" id="PTHR30069">
    <property type="entry name" value="TONB-DEPENDENT OUTER MEMBRANE RECEPTOR"/>
    <property type="match status" value="1"/>
</dbReference>
<comment type="similarity">
    <text evidence="8 9">Belongs to the TonB-dependent receptor family.</text>
</comment>
<dbReference type="GO" id="GO:0044718">
    <property type="term" value="P:siderophore transmembrane transport"/>
    <property type="evidence" value="ECO:0007669"/>
    <property type="project" value="TreeGrafter"/>
</dbReference>
<dbReference type="CDD" id="cd01347">
    <property type="entry name" value="ligand_gated_channel"/>
    <property type="match status" value="1"/>
</dbReference>
<keyword evidence="4 8" id="KW-0812">Transmembrane</keyword>
<organism evidence="12 13">
    <name type="scientific">Sunxiuqinia elliptica</name>
    <dbReference type="NCBI Taxonomy" id="655355"/>
    <lineage>
        <taxon>Bacteria</taxon>
        <taxon>Pseudomonadati</taxon>
        <taxon>Bacteroidota</taxon>
        <taxon>Bacteroidia</taxon>
        <taxon>Marinilabiliales</taxon>
        <taxon>Prolixibacteraceae</taxon>
        <taxon>Sunxiuqinia</taxon>
    </lineage>
</organism>
<dbReference type="GO" id="GO:0015344">
    <property type="term" value="F:siderophore uptake transmembrane transporter activity"/>
    <property type="evidence" value="ECO:0007669"/>
    <property type="project" value="TreeGrafter"/>
</dbReference>
<proteinExistence type="inferred from homology"/>
<comment type="subcellular location">
    <subcellularLocation>
        <location evidence="1 8">Cell outer membrane</location>
        <topology evidence="1 8">Multi-pass membrane protein</topology>
    </subcellularLocation>
</comment>
<evidence type="ECO:0000313" key="13">
    <source>
        <dbReference type="Proteomes" id="UP000198964"/>
    </source>
</evidence>
<evidence type="ECO:0000259" key="11">
    <source>
        <dbReference type="Pfam" id="PF07715"/>
    </source>
</evidence>
<name>A0A1I2MDB2_9BACT</name>
<gene>
    <name evidence="12" type="ORF">SAMN05216283_12010</name>
</gene>
<evidence type="ECO:0000256" key="7">
    <source>
        <dbReference type="ARBA" id="ARBA00023237"/>
    </source>
</evidence>
<protein>
    <submittedName>
        <fullName evidence="12">Iron complex outermembrane recepter protein</fullName>
    </submittedName>
</protein>
<feature type="domain" description="TonB-dependent receptor plug" evidence="11">
    <location>
        <begin position="130"/>
        <end position="221"/>
    </location>
</feature>
<dbReference type="SUPFAM" id="SSF56935">
    <property type="entry name" value="Porins"/>
    <property type="match status" value="1"/>
</dbReference>
<sequence length="756" mass="85123">MNQLFDRFYRRIGVALGLLILSFTLQAQTPYLKLVAEDTRQPIENANYAYGSKQGISSIDGEISFVYQEDVPLIISHIQYGKLSFTPEEVAEAMKKQVLELSPKSHNLQPVTFLSIHPEAGEQEKMTFRIQDKLAHDAGQVLEQFSAISSIRKSGAYGFDPVLRGFKYDQLNLVIDGTQSATAGCPNRMDPASSQIPLNMIVQAEVLKGPHSLRYGSAFGGTINFKSAPSHFSEQAKLGGRLGSSFETNGSISRSEALVGLSNKAVDLRLFGALSTGDDYTDGDGLSVPARFYRTNFGGKFGFKLSQTQQLHLLVSNNYAKDVDFPALPMDLRKDDTWLLNLGHEALFYKGKLSSWNTTLYATWVDHLMDNFDKEITPRMVDASTAAKTNNAGGRTELRFDLNNDWFFVGTDMRYEKAEGTRERNLLMGPMKGQAMLDNVWQDASIRKNGLFAEYHHQGQGYHLVFSGRLELNHAEAGNPDEKFAKNYSDMSSDLLNPSFSLGGTKTISEHFSMGLWLGSAQRSGGLAERYINFLPIGVDPYEMLGNPELKAETNNQADLVFNYKTDQTAIDLNLFASFVNNYISSEIREDLQPRMSSSPGVRQFVNRDKARLTGFEFSWRQLLTRHWQQVATLAYTHGENTTTDEALPEIPPMEFRYRLVGKFADEKLRTELSYRHSFEQNRIATTYGETKTPAFDLVDLKVSYLLFNRLQATAAVQNLFDKAYYEHLARSVRNAEIRPIYSPGRSFNFSLSYQF</sequence>
<reference evidence="12 13" key="1">
    <citation type="submission" date="2016-10" db="EMBL/GenBank/DDBJ databases">
        <authorList>
            <person name="de Groot N.N."/>
        </authorList>
    </citation>
    <scope>NUCLEOTIDE SEQUENCE [LARGE SCALE GENOMIC DNA]</scope>
    <source>
        <strain evidence="12 13">CGMCC 1.9156</strain>
    </source>
</reference>
<keyword evidence="3 8" id="KW-1134">Transmembrane beta strand</keyword>
<dbReference type="STRING" id="655355.SAMN05216283_12010"/>
<dbReference type="Pfam" id="PF00593">
    <property type="entry name" value="TonB_dep_Rec_b-barrel"/>
    <property type="match status" value="1"/>
</dbReference>
<dbReference type="InterPro" id="IPR039426">
    <property type="entry name" value="TonB-dep_rcpt-like"/>
</dbReference>
<keyword evidence="6 8" id="KW-0472">Membrane</keyword>
<evidence type="ECO:0000256" key="6">
    <source>
        <dbReference type="ARBA" id="ARBA00023136"/>
    </source>
</evidence>
<dbReference type="PANTHER" id="PTHR30069:SF49">
    <property type="entry name" value="OUTER MEMBRANE PROTEIN C"/>
    <property type="match status" value="1"/>
</dbReference>
<dbReference type="Gene3D" id="2.170.130.10">
    <property type="entry name" value="TonB-dependent receptor, plug domain"/>
    <property type="match status" value="1"/>
</dbReference>
<evidence type="ECO:0000256" key="1">
    <source>
        <dbReference type="ARBA" id="ARBA00004571"/>
    </source>
</evidence>
<keyword evidence="2 8" id="KW-0813">Transport</keyword>
<dbReference type="Gene3D" id="2.40.170.20">
    <property type="entry name" value="TonB-dependent receptor, beta-barrel domain"/>
    <property type="match status" value="1"/>
</dbReference>
<keyword evidence="13" id="KW-1185">Reference proteome</keyword>
<dbReference type="Pfam" id="PF07715">
    <property type="entry name" value="Plug"/>
    <property type="match status" value="1"/>
</dbReference>
<dbReference type="EMBL" id="FONW01000020">
    <property type="protein sequence ID" value="SFF89453.1"/>
    <property type="molecule type" value="Genomic_DNA"/>
</dbReference>
<dbReference type="Proteomes" id="UP000198964">
    <property type="component" value="Unassembled WGS sequence"/>
</dbReference>